<protein>
    <submittedName>
        <fullName evidence="1">Uncharacterized protein</fullName>
    </submittedName>
</protein>
<comment type="caution">
    <text evidence="1">The sequence shown here is derived from an EMBL/GenBank/DDBJ whole genome shotgun (WGS) entry which is preliminary data.</text>
</comment>
<gene>
    <name evidence="1" type="ORF">EVA_16755</name>
</gene>
<sequence>MFLIALVFLNQLCLMSINKFSKKLRERFFPMRNAPLFCCFEAL</sequence>
<dbReference type="AlphaFoldDB" id="J9G6M4"/>
<accession>J9G6M4</accession>
<evidence type="ECO:0000313" key="1">
    <source>
        <dbReference type="EMBL" id="EJW95139.1"/>
    </source>
</evidence>
<organism evidence="1">
    <name type="scientific">gut metagenome</name>
    <dbReference type="NCBI Taxonomy" id="749906"/>
    <lineage>
        <taxon>unclassified sequences</taxon>
        <taxon>metagenomes</taxon>
        <taxon>organismal metagenomes</taxon>
    </lineage>
</organism>
<name>J9G6M4_9ZZZZ</name>
<proteinExistence type="predicted"/>
<dbReference type="EMBL" id="AMCI01005977">
    <property type="protein sequence ID" value="EJW95139.1"/>
    <property type="molecule type" value="Genomic_DNA"/>
</dbReference>
<reference evidence="1" key="1">
    <citation type="journal article" date="2012" name="PLoS ONE">
        <title>Gene sets for utilization of primary and secondary nutrition supplies in the distal gut of endangered iberian lynx.</title>
        <authorList>
            <person name="Alcaide M."/>
            <person name="Messina E."/>
            <person name="Richter M."/>
            <person name="Bargiela R."/>
            <person name="Peplies J."/>
            <person name="Huws S.A."/>
            <person name="Newbold C.J."/>
            <person name="Golyshin P.N."/>
            <person name="Simon M.A."/>
            <person name="Lopez G."/>
            <person name="Yakimov M.M."/>
            <person name="Ferrer M."/>
        </authorList>
    </citation>
    <scope>NUCLEOTIDE SEQUENCE</scope>
</reference>